<evidence type="ECO:0000256" key="4">
    <source>
        <dbReference type="ARBA" id="ARBA00022980"/>
    </source>
</evidence>
<dbReference type="CDD" id="cd07026">
    <property type="entry name" value="Ribosomal_L20"/>
    <property type="match status" value="1"/>
</dbReference>
<dbReference type="Gene3D" id="1.10.1900.20">
    <property type="entry name" value="Ribosomal protein L20"/>
    <property type="match status" value="1"/>
</dbReference>
<protein>
    <recommendedName>
        <fullName evidence="7 8">Large ribosomal subunit protein bL20</fullName>
    </recommendedName>
</protein>
<dbReference type="EMBL" id="BIFS01000001">
    <property type="protein sequence ID" value="GCE18369.1"/>
    <property type="molecule type" value="Genomic_DNA"/>
</dbReference>
<dbReference type="NCBIfam" id="TIGR01032">
    <property type="entry name" value="rplT_bact"/>
    <property type="match status" value="1"/>
</dbReference>
<gene>
    <name evidence="8" type="primary">rplT</name>
    <name evidence="10" type="ORF">KDK_21690</name>
</gene>
<evidence type="ECO:0000256" key="3">
    <source>
        <dbReference type="ARBA" id="ARBA00022884"/>
    </source>
</evidence>
<keyword evidence="4 8" id="KW-0689">Ribosomal protein</keyword>
<dbReference type="GO" id="GO:0006412">
    <property type="term" value="P:translation"/>
    <property type="evidence" value="ECO:0007669"/>
    <property type="project" value="InterPro"/>
</dbReference>
<sequence>MPRVKRGVTSHQKHKKVFQLSEGHRGTRRNVFRPAHESVMRSMAYMYRDRRNRKRDMRRLWITRINAAARMHGISYSQLMHALHVAQIDVDRKILAEMAVNDLGAFSTLVKTALDAAKA</sequence>
<dbReference type="PRINTS" id="PR00062">
    <property type="entry name" value="RIBOSOMALL20"/>
</dbReference>
<dbReference type="SUPFAM" id="SSF74731">
    <property type="entry name" value="Ribosomal protein L20"/>
    <property type="match status" value="1"/>
</dbReference>
<keyword evidence="11" id="KW-1185">Reference proteome</keyword>
<accession>A0A402AGZ8</accession>
<evidence type="ECO:0000256" key="5">
    <source>
        <dbReference type="ARBA" id="ARBA00023274"/>
    </source>
</evidence>
<dbReference type="HAMAP" id="MF_00382">
    <property type="entry name" value="Ribosomal_bL20"/>
    <property type="match status" value="1"/>
</dbReference>
<dbReference type="OrthoDB" id="9808966at2"/>
<comment type="function">
    <text evidence="6 8 9">Binds directly to 23S ribosomal RNA and is necessary for the in vitro assembly process of the 50S ribosomal subunit. It is not involved in the protein synthesizing functions of that subunit.</text>
</comment>
<dbReference type="InterPro" id="IPR049946">
    <property type="entry name" value="RIBOSOMAL_L20_CS"/>
</dbReference>
<organism evidence="10 11">
    <name type="scientific">Dictyobacter kobayashii</name>
    <dbReference type="NCBI Taxonomy" id="2014872"/>
    <lineage>
        <taxon>Bacteria</taxon>
        <taxon>Bacillati</taxon>
        <taxon>Chloroflexota</taxon>
        <taxon>Ktedonobacteria</taxon>
        <taxon>Ktedonobacterales</taxon>
        <taxon>Dictyobacteraceae</taxon>
        <taxon>Dictyobacter</taxon>
    </lineage>
</organism>
<evidence type="ECO:0000256" key="7">
    <source>
        <dbReference type="ARBA" id="ARBA00035172"/>
    </source>
</evidence>
<evidence type="ECO:0000256" key="8">
    <source>
        <dbReference type="HAMAP-Rule" id="MF_00382"/>
    </source>
</evidence>
<dbReference type="PANTHER" id="PTHR10986">
    <property type="entry name" value="39S RIBOSOMAL PROTEIN L20"/>
    <property type="match status" value="1"/>
</dbReference>
<dbReference type="Pfam" id="PF00453">
    <property type="entry name" value="Ribosomal_L20"/>
    <property type="match status" value="1"/>
</dbReference>
<evidence type="ECO:0000256" key="2">
    <source>
        <dbReference type="ARBA" id="ARBA00022730"/>
    </source>
</evidence>
<comment type="similarity">
    <text evidence="1 8 9">Belongs to the bacterial ribosomal protein bL20 family.</text>
</comment>
<keyword evidence="2 8" id="KW-0699">rRNA-binding</keyword>
<dbReference type="FunFam" id="1.10.1900.20:FF:000001">
    <property type="entry name" value="50S ribosomal protein L20"/>
    <property type="match status" value="1"/>
</dbReference>
<dbReference type="GO" id="GO:1990904">
    <property type="term" value="C:ribonucleoprotein complex"/>
    <property type="evidence" value="ECO:0007669"/>
    <property type="project" value="UniProtKB-KW"/>
</dbReference>
<keyword evidence="5 8" id="KW-0687">Ribonucleoprotein</keyword>
<evidence type="ECO:0000256" key="9">
    <source>
        <dbReference type="RuleBase" id="RU000560"/>
    </source>
</evidence>
<dbReference type="GO" id="GO:0005840">
    <property type="term" value="C:ribosome"/>
    <property type="evidence" value="ECO:0007669"/>
    <property type="project" value="UniProtKB-KW"/>
</dbReference>
<dbReference type="RefSeq" id="WP_126549917.1">
    <property type="nucleotide sequence ID" value="NZ_BIFS01000001.1"/>
</dbReference>
<dbReference type="Proteomes" id="UP000287188">
    <property type="component" value="Unassembled WGS sequence"/>
</dbReference>
<proteinExistence type="inferred from homology"/>
<dbReference type="InterPro" id="IPR005813">
    <property type="entry name" value="Ribosomal_bL20"/>
</dbReference>
<reference evidence="11" key="1">
    <citation type="submission" date="2018-12" db="EMBL/GenBank/DDBJ databases">
        <title>Tengunoibacter tsumagoiensis gen. nov., sp. nov., Dictyobacter kobayashii sp. nov., D. alpinus sp. nov., and D. joshuensis sp. nov. and description of Dictyobacteraceae fam. nov. within the order Ktedonobacterales isolated from Tengu-no-mugimeshi.</title>
        <authorList>
            <person name="Wang C.M."/>
            <person name="Zheng Y."/>
            <person name="Sakai Y."/>
            <person name="Toyoda A."/>
            <person name="Minakuchi Y."/>
            <person name="Abe K."/>
            <person name="Yokota A."/>
            <person name="Yabe S."/>
        </authorList>
    </citation>
    <scope>NUCLEOTIDE SEQUENCE [LARGE SCALE GENOMIC DNA]</scope>
    <source>
        <strain evidence="11">Uno11</strain>
    </source>
</reference>
<dbReference type="AlphaFoldDB" id="A0A402AGZ8"/>
<comment type="caution">
    <text evidence="10">The sequence shown here is derived from an EMBL/GenBank/DDBJ whole genome shotgun (WGS) entry which is preliminary data.</text>
</comment>
<evidence type="ECO:0000313" key="11">
    <source>
        <dbReference type="Proteomes" id="UP000287188"/>
    </source>
</evidence>
<dbReference type="PROSITE" id="PS00937">
    <property type="entry name" value="RIBOSOMAL_L20"/>
    <property type="match status" value="1"/>
</dbReference>
<dbReference type="Gene3D" id="6.10.160.10">
    <property type="match status" value="1"/>
</dbReference>
<dbReference type="GO" id="GO:0003735">
    <property type="term" value="F:structural constituent of ribosome"/>
    <property type="evidence" value="ECO:0007669"/>
    <property type="project" value="InterPro"/>
</dbReference>
<dbReference type="GO" id="GO:0019843">
    <property type="term" value="F:rRNA binding"/>
    <property type="evidence" value="ECO:0007669"/>
    <property type="project" value="UniProtKB-UniRule"/>
</dbReference>
<dbReference type="InterPro" id="IPR035566">
    <property type="entry name" value="Ribosomal_protein_bL20_C"/>
</dbReference>
<name>A0A402AGZ8_9CHLR</name>
<evidence type="ECO:0000313" key="10">
    <source>
        <dbReference type="EMBL" id="GCE18369.1"/>
    </source>
</evidence>
<dbReference type="GO" id="GO:0000027">
    <property type="term" value="P:ribosomal large subunit assembly"/>
    <property type="evidence" value="ECO:0007669"/>
    <property type="project" value="UniProtKB-UniRule"/>
</dbReference>
<evidence type="ECO:0000256" key="1">
    <source>
        <dbReference type="ARBA" id="ARBA00007698"/>
    </source>
</evidence>
<keyword evidence="3 8" id="KW-0694">RNA-binding</keyword>
<evidence type="ECO:0000256" key="6">
    <source>
        <dbReference type="ARBA" id="ARBA00024775"/>
    </source>
</evidence>